<dbReference type="Pfam" id="PF04424">
    <property type="entry name" value="MINDY_DUB"/>
    <property type="match status" value="1"/>
</dbReference>
<dbReference type="FunCoup" id="G0VIS7">
    <property type="interactions" value="193"/>
</dbReference>
<dbReference type="GO" id="GO:0071108">
    <property type="term" value="P:protein K48-linked deubiquitination"/>
    <property type="evidence" value="ECO:0007669"/>
    <property type="project" value="EnsemblFungi"/>
</dbReference>
<sequence length="351" mass="39860">MTESLQFTIKNIEIKGTPFKILLQNENGPCALLAIVNLLLISPQHKRINYSLTELLEKKTSTVSLDEVNQVLANIALQSNTEMKGSNGADMDQLLELLPHLHTGLNINPKFDGTFEDSNEMALFRMFKIPIVHGWVIETLSKYSYESAQQVLLKAAEGDEEAVGEATLIQLFFDETGTQLTQNGLAYLNTILEEKGFVVLFRNDHFSTIYKENNQLYSLVTDLGYRRRKDIVWENIKSIDGSEDTFCDGNLDTIDLKMGGEEKDFKIKKNDNNKNNEFDPELTSKSLKEEMLQIENDKEIAKQLQQEEDMKSKRKSQKKKKVVKRQSSAIPTPKKDPIAEKKTSATDCVVM</sequence>
<dbReference type="GO" id="GO:0005829">
    <property type="term" value="C:cytosol"/>
    <property type="evidence" value="ECO:0007669"/>
    <property type="project" value="TreeGrafter"/>
</dbReference>
<proteinExistence type="predicted"/>
<dbReference type="Proteomes" id="UP000001640">
    <property type="component" value="Chromosome 8"/>
</dbReference>
<dbReference type="OMA" id="HTRFSNE"/>
<dbReference type="GeneID" id="96905083"/>
<dbReference type="GO" id="GO:1990380">
    <property type="term" value="F:K48-linked deubiquitinase activity"/>
    <property type="evidence" value="ECO:0007669"/>
    <property type="project" value="EnsemblFungi"/>
</dbReference>
<dbReference type="EMBL" id="HE576759">
    <property type="protein sequence ID" value="CCC71404.1"/>
    <property type="molecule type" value="Genomic_DNA"/>
</dbReference>
<feature type="compositionally biased region" description="Basic residues" evidence="1">
    <location>
        <begin position="312"/>
        <end position="324"/>
    </location>
</feature>
<dbReference type="PANTHER" id="PTHR18063">
    <property type="entry name" value="NF-E2 INDUCIBLE PROTEIN"/>
    <property type="match status" value="1"/>
</dbReference>
<reference evidence="3 4" key="1">
    <citation type="journal article" date="2011" name="Proc. Natl. Acad. Sci. U.S.A.">
        <title>Evolutionary erosion of yeast sex chromosomes by mating-type switching accidents.</title>
        <authorList>
            <person name="Gordon J.L."/>
            <person name="Armisen D."/>
            <person name="Proux-Wera E."/>
            <person name="Oheigeartaigh S.S."/>
            <person name="Byrne K.P."/>
            <person name="Wolfe K.H."/>
        </authorList>
    </citation>
    <scope>NUCLEOTIDE SEQUENCE [LARGE SCALE GENOMIC DNA]</scope>
    <source>
        <strain evidence="4">ATCC 76901 / BCRC 22586 / CBS 4309 / NBRC 1992 / NRRL Y-12630</strain>
    </source>
</reference>
<evidence type="ECO:0000259" key="2">
    <source>
        <dbReference type="Pfam" id="PF04424"/>
    </source>
</evidence>
<dbReference type="OrthoDB" id="10261212at2759"/>
<dbReference type="RefSeq" id="XP_003677753.1">
    <property type="nucleotide sequence ID" value="XM_003677705.1"/>
</dbReference>
<feature type="compositionally biased region" description="Basic and acidic residues" evidence="1">
    <location>
        <begin position="333"/>
        <end position="344"/>
    </location>
</feature>
<reference key="2">
    <citation type="submission" date="2011-08" db="EMBL/GenBank/DDBJ databases">
        <title>Genome sequence of Naumovozyma castellii.</title>
        <authorList>
            <person name="Gordon J.L."/>
            <person name="Armisen D."/>
            <person name="Proux-Wera E."/>
            <person name="OhEigeartaigh S.S."/>
            <person name="Byrne K.P."/>
            <person name="Wolfe K.H."/>
        </authorList>
    </citation>
    <scope>NUCLEOTIDE SEQUENCE</scope>
    <source>
        <strain>Type strain:CBS 4309</strain>
    </source>
</reference>
<organism evidence="3 4">
    <name type="scientific">Naumovozyma castellii</name>
    <name type="common">Yeast</name>
    <name type="synonym">Saccharomyces castellii</name>
    <dbReference type="NCBI Taxonomy" id="27288"/>
    <lineage>
        <taxon>Eukaryota</taxon>
        <taxon>Fungi</taxon>
        <taxon>Dikarya</taxon>
        <taxon>Ascomycota</taxon>
        <taxon>Saccharomycotina</taxon>
        <taxon>Saccharomycetes</taxon>
        <taxon>Saccharomycetales</taxon>
        <taxon>Saccharomycetaceae</taxon>
        <taxon>Naumovozyma</taxon>
    </lineage>
</organism>
<dbReference type="GO" id="GO:0016807">
    <property type="term" value="F:cysteine-type carboxypeptidase activity"/>
    <property type="evidence" value="ECO:0007669"/>
    <property type="project" value="EnsemblFungi"/>
</dbReference>
<dbReference type="eggNOG" id="KOG2427">
    <property type="taxonomic scope" value="Eukaryota"/>
</dbReference>
<name>G0VIS7_NAUCA</name>
<dbReference type="InterPro" id="IPR033979">
    <property type="entry name" value="MINDY_domain"/>
</dbReference>
<dbReference type="STRING" id="1064592.G0VIS7"/>
<dbReference type="KEGG" id="ncs:NCAS_0H00940"/>
<dbReference type="AlphaFoldDB" id="G0VIS7"/>
<dbReference type="HOGENOM" id="CLU_022566_0_0_1"/>
<dbReference type="InterPro" id="IPR007518">
    <property type="entry name" value="MINDY"/>
</dbReference>
<protein>
    <recommendedName>
        <fullName evidence="2">MINDY deubiquitinase domain-containing protein</fullName>
    </recommendedName>
</protein>
<dbReference type="GO" id="GO:0071444">
    <property type="term" value="P:cellular response to pheromone"/>
    <property type="evidence" value="ECO:0007669"/>
    <property type="project" value="EnsemblFungi"/>
</dbReference>
<gene>
    <name evidence="3" type="primary">NCAS0H00940</name>
    <name evidence="3" type="ordered locus">NCAS_0H00940</name>
</gene>
<feature type="region of interest" description="Disordered" evidence="1">
    <location>
        <begin position="302"/>
        <end position="351"/>
    </location>
</feature>
<dbReference type="PANTHER" id="PTHR18063:SF6">
    <property type="entry name" value="UBIQUITIN CARBOXYL-TERMINAL HYDROLASE"/>
    <property type="match status" value="1"/>
</dbReference>
<feature type="domain" description="MINDY deubiquitinase" evidence="2">
    <location>
        <begin position="6"/>
        <end position="250"/>
    </location>
</feature>
<keyword evidence="4" id="KW-1185">Reference proteome</keyword>
<evidence type="ECO:0000313" key="3">
    <source>
        <dbReference type="EMBL" id="CCC71404.1"/>
    </source>
</evidence>
<evidence type="ECO:0000313" key="4">
    <source>
        <dbReference type="Proteomes" id="UP000001640"/>
    </source>
</evidence>
<dbReference type="InParanoid" id="G0VIS7"/>
<dbReference type="GO" id="GO:0071944">
    <property type="term" value="C:cell periphery"/>
    <property type="evidence" value="ECO:0007669"/>
    <property type="project" value="TreeGrafter"/>
</dbReference>
<evidence type="ECO:0000256" key="1">
    <source>
        <dbReference type="SAM" id="MobiDB-lite"/>
    </source>
</evidence>
<dbReference type="GO" id="GO:0004843">
    <property type="term" value="F:cysteine-type deubiquitinase activity"/>
    <property type="evidence" value="ECO:0007669"/>
    <property type="project" value="InterPro"/>
</dbReference>
<accession>G0VIS7</accession>